<protein>
    <recommendedName>
        <fullName evidence="3">Fucose-specific lectin</fullName>
    </recommendedName>
</protein>
<sequence length="312" mass="33788">MVALTAILDDAGAADTQLHVYYNLENKNLGLQFRNENDNSDEKINTFAPDEKAHPGFIVQQSFLASTKFNNQELIFGITEKKGFSINQGCQGAQTQDVNCPPGATPIDVSLVSPVYKVLSTAYSDNFKIAACSSAKETWTYYLKKNPKNGSLNIYEATIGPGNDIVYDAPPTILPGSALAAYYDTTNKTRYIIFQGTSGNLLNEYAAKGSNNPIKNAKGVKKLSTIAVAVTKTTVFLYYLDDNNMLNRVTKPLGGGIKWTAAESVDGADSAAAEDTQLTVTTCGSNNHIFYQAQDQASVSGFTHIIDPQVYE</sequence>
<organism evidence="1 2">
    <name type="scientific">Fusarium solani</name>
    <name type="common">Filamentous fungus</name>
    <dbReference type="NCBI Taxonomy" id="169388"/>
    <lineage>
        <taxon>Eukaryota</taxon>
        <taxon>Fungi</taxon>
        <taxon>Dikarya</taxon>
        <taxon>Ascomycota</taxon>
        <taxon>Pezizomycotina</taxon>
        <taxon>Sordariomycetes</taxon>
        <taxon>Hypocreomycetidae</taxon>
        <taxon>Hypocreales</taxon>
        <taxon>Nectriaceae</taxon>
        <taxon>Fusarium</taxon>
        <taxon>Fusarium solani species complex</taxon>
    </lineage>
</organism>
<name>A0A9P9JVV0_FUSSL</name>
<dbReference type="EMBL" id="JAGTJS010000036">
    <property type="protein sequence ID" value="KAH7230684.1"/>
    <property type="molecule type" value="Genomic_DNA"/>
</dbReference>
<gene>
    <name evidence="1" type="ORF">B0J15DRAFT_555934</name>
</gene>
<dbReference type="Gene3D" id="2.120.10.70">
    <property type="entry name" value="Fucose-specific lectin"/>
    <property type="match status" value="1"/>
</dbReference>
<evidence type="ECO:0000313" key="2">
    <source>
        <dbReference type="Proteomes" id="UP000736672"/>
    </source>
</evidence>
<dbReference type="Proteomes" id="UP000736672">
    <property type="component" value="Unassembled WGS sequence"/>
</dbReference>
<dbReference type="SUPFAM" id="SSF89372">
    <property type="entry name" value="Fucose-specific lectin"/>
    <property type="match status" value="1"/>
</dbReference>
<evidence type="ECO:0000313" key="1">
    <source>
        <dbReference type="EMBL" id="KAH7230684.1"/>
    </source>
</evidence>
<keyword evidence="2" id="KW-1185">Reference proteome</keyword>
<reference evidence="1" key="1">
    <citation type="journal article" date="2021" name="Nat. Commun.">
        <title>Genetic determinants of endophytism in the Arabidopsis root mycobiome.</title>
        <authorList>
            <person name="Mesny F."/>
            <person name="Miyauchi S."/>
            <person name="Thiergart T."/>
            <person name="Pickel B."/>
            <person name="Atanasova L."/>
            <person name="Karlsson M."/>
            <person name="Huettel B."/>
            <person name="Barry K.W."/>
            <person name="Haridas S."/>
            <person name="Chen C."/>
            <person name="Bauer D."/>
            <person name="Andreopoulos W."/>
            <person name="Pangilinan J."/>
            <person name="LaButti K."/>
            <person name="Riley R."/>
            <person name="Lipzen A."/>
            <person name="Clum A."/>
            <person name="Drula E."/>
            <person name="Henrissat B."/>
            <person name="Kohler A."/>
            <person name="Grigoriev I.V."/>
            <person name="Martin F.M."/>
            <person name="Hacquard S."/>
        </authorList>
    </citation>
    <scope>NUCLEOTIDE SEQUENCE</scope>
    <source>
        <strain evidence="1">FSSC 5 MPI-SDFR-AT-0091</strain>
    </source>
</reference>
<dbReference type="AlphaFoldDB" id="A0A9P9JVV0"/>
<proteinExistence type="predicted"/>
<accession>A0A9P9JVV0</accession>
<comment type="caution">
    <text evidence="1">The sequence shown here is derived from an EMBL/GenBank/DDBJ whole genome shotgun (WGS) entry which is preliminary data.</text>
</comment>
<evidence type="ECO:0008006" key="3">
    <source>
        <dbReference type="Google" id="ProtNLM"/>
    </source>
</evidence>
<dbReference type="OrthoDB" id="5426604at2759"/>